<reference evidence="8 9" key="1">
    <citation type="journal article" date="2015" name="PLoS ONE">
        <title>Rice-Infecting Pseudomonas Genomes Are Highly Accessorized and Harbor Multiple Putative Virulence Mechanisms to Cause Sheath Brown Rot.</title>
        <authorList>
            <person name="Quibod I.L."/>
            <person name="Grande G."/>
            <person name="Oreiro E.G."/>
            <person name="Borja F.N."/>
            <person name="Dossa G.S."/>
            <person name="Mauleon R."/>
            <person name="Cruz C.V."/>
            <person name="Oliva R."/>
        </authorList>
    </citation>
    <scope>NUCLEOTIDE SEQUENCE [LARGE SCALE GENOMIC DNA]</scope>
    <source>
        <strain evidence="8 9">IRRI 6609</strain>
    </source>
</reference>
<sequence>MNTDTHCAVAGGLPNEKACRPLDDWRRAVLARLEQRLDAQLPPAHTVPSRLHEAMRHALLNPGKRLRPLLCQASGLVVGADPQALDVVSAALEMVHVSSLVHDDLPAMDDDPLRHGQPTVHVRFDEATAILTGTALLTQAFLTLQHAPLPSARRLRLVAELAQATGSLGMCGGQMLDLQPPARPMDLDTLEHLQQLKTGALIRAAVRMGALCGRPLRAEVEALERYATAIGLGLQVVDDVLDVTQDSATLGKTAGKDVRDARSTYVSLIGLAASQALARQLKQQAHAALARFDSRADCLRALADQVIDRQR</sequence>
<dbReference type="GO" id="GO:0016114">
    <property type="term" value="P:terpenoid biosynthetic process"/>
    <property type="evidence" value="ECO:0007669"/>
    <property type="project" value="UniProtKB-ARBA"/>
</dbReference>
<organism evidence="8 9">
    <name type="scientific">Pseudomonas asplenii</name>
    <dbReference type="NCBI Taxonomy" id="53407"/>
    <lineage>
        <taxon>Bacteria</taxon>
        <taxon>Pseudomonadati</taxon>
        <taxon>Pseudomonadota</taxon>
        <taxon>Gammaproteobacteria</taxon>
        <taxon>Pseudomonadales</taxon>
        <taxon>Pseudomonadaceae</taxon>
        <taxon>Pseudomonas</taxon>
    </lineage>
</organism>
<keyword evidence="4" id="KW-0479">Metal-binding</keyword>
<dbReference type="GO" id="GO:0004337">
    <property type="term" value="F:(2E,6E)-farnesyl diphosphate synthase activity"/>
    <property type="evidence" value="ECO:0007669"/>
    <property type="project" value="UniProtKB-EC"/>
</dbReference>
<gene>
    <name evidence="8" type="ORF">PF66_05913</name>
</gene>
<evidence type="ECO:0000313" key="9">
    <source>
        <dbReference type="Proteomes" id="UP000037931"/>
    </source>
</evidence>
<dbReference type="PANTHER" id="PTHR43281:SF1">
    <property type="entry name" value="FARNESYL DIPHOSPHATE SYNTHASE"/>
    <property type="match status" value="1"/>
</dbReference>
<evidence type="ECO:0000256" key="2">
    <source>
        <dbReference type="ARBA" id="ARBA00006706"/>
    </source>
</evidence>
<comment type="caution">
    <text evidence="8">The sequence shown here is derived from an EMBL/GenBank/DDBJ whole genome shotgun (WGS) entry which is preliminary data.</text>
</comment>
<evidence type="ECO:0000256" key="3">
    <source>
        <dbReference type="ARBA" id="ARBA00022679"/>
    </source>
</evidence>
<dbReference type="SUPFAM" id="SSF48576">
    <property type="entry name" value="Terpenoid synthases"/>
    <property type="match status" value="1"/>
</dbReference>
<dbReference type="EMBL" id="JSYZ01000028">
    <property type="protein sequence ID" value="KPA87530.1"/>
    <property type="molecule type" value="Genomic_DNA"/>
</dbReference>
<dbReference type="SFLD" id="SFLDS00005">
    <property type="entry name" value="Isoprenoid_Synthase_Type_I"/>
    <property type="match status" value="1"/>
</dbReference>
<dbReference type="PROSITE" id="PS00444">
    <property type="entry name" value="POLYPRENYL_SYNTHASE_2"/>
    <property type="match status" value="1"/>
</dbReference>
<dbReference type="Gene3D" id="1.10.600.10">
    <property type="entry name" value="Farnesyl Diphosphate Synthase"/>
    <property type="match status" value="1"/>
</dbReference>
<dbReference type="InterPro" id="IPR000092">
    <property type="entry name" value="Polyprenyl_synt"/>
</dbReference>
<dbReference type="GO" id="GO:0005737">
    <property type="term" value="C:cytoplasm"/>
    <property type="evidence" value="ECO:0007669"/>
    <property type="project" value="UniProtKB-ARBA"/>
</dbReference>
<dbReference type="PATRIC" id="fig|50340.43.peg.3630"/>
<dbReference type="InterPro" id="IPR008949">
    <property type="entry name" value="Isoprenoid_synthase_dom_sf"/>
</dbReference>
<dbReference type="InterPro" id="IPR053378">
    <property type="entry name" value="Prenyl_diphosphate_synthase"/>
</dbReference>
<keyword evidence="5" id="KW-0460">Magnesium</keyword>
<evidence type="ECO:0000256" key="1">
    <source>
        <dbReference type="ARBA" id="ARBA00001946"/>
    </source>
</evidence>
<keyword evidence="3 7" id="KW-0808">Transferase</keyword>
<dbReference type="Pfam" id="PF00348">
    <property type="entry name" value="polyprenyl_synt"/>
    <property type="match status" value="1"/>
</dbReference>
<evidence type="ECO:0000313" key="8">
    <source>
        <dbReference type="EMBL" id="KPA87530.1"/>
    </source>
</evidence>
<evidence type="ECO:0000256" key="6">
    <source>
        <dbReference type="ARBA" id="ARBA00023229"/>
    </source>
</evidence>
<dbReference type="OrthoDB" id="9805316at2"/>
<dbReference type="InterPro" id="IPR033749">
    <property type="entry name" value="Polyprenyl_synt_CS"/>
</dbReference>
<dbReference type="AlphaFoldDB" id="A0A0N0E1C3"/>
<keyword evidence="6" id="KW-0414">Isoprene biosynthesis</keyword>
<dbReference type="STRING" id="50340.PF66_05913"/>
<name>A0A0N0E1C3_9PSED</name>
<dbReference type="SFLD" id="SFLDG01017">
    <property type="entry name" value="Polyprenyl_Transferase_Like"/>
    <property type="match status" value="1"/>
</dbReference>
<evidence type="ECO:0000256" key="4">
    <source>
        <dbReference type="ARBA" id="ARBA00022723"/>
    </source>
</evidence>
<comment type="cofactor">
    <cofactor evidence="1">
        <name>Mg(2+)</name>
        <dbReference type="ChEBI" id="CHEBI:18420"/>
    </cofactor>
</comment>
<dbReference type="RefSeq" id="WP_081009936.1">
    <property type="nucleotide sequence ID" value="NZ_JSYZ01000028.1"/>
</dbReference>
<evidence type="ECO:0000256" key="5">
    <source>
        <dbReference type="ARBA" id="ARBA00022842"/>
    </source>
</evidence>
<proteinExistence type="inferred from homology"/>
<keyword evidence="9" id="KW-1185">Reference proteome</keyword>
<dbReference type="NCBIfam" id="NF045485">
    <property type="entry name" value="FPPsyn"/>
    <property type="match status" value="1"/>
</dbReference>
<accession>A0A0N0E1C3</accession>
<dbReference type="Proteomes" id="UP000037931">
    <property type="component" value="Unassembled WGS sequence"/>
</dbReference>
<dbReference type="GO" id="GO:0008654">
    <property type="term" value="P:phospholipid biosynthetic process"/>
    <property type="evidence" value="ECO:0007669"/>
    <property type="project" value="UniProtKB-ARBA"/>
</dbReference>
<dbReference type="EC" id="2.5.1.10" evidence="8"/>
<dbReference type="CDD" id="cd00685">
    <property type="entry name" value="Trans_IPPS_HT"/>
    <property type="match status" value="1"/>
</dbReference>
<dbReference type="FunFam" id="1.10.600.10:FF:000001">
    <property type="entry name" value="Geranylgeranyl diphosphate synthase"/>
    <property type="match status" value="1"/>
</dbReference>
<comment type="similarity">
    <text evidence="2 7">Belongs to the FPP/GGPP synthase family.</text>
</comment>
<protein>
    <submittedName>
        <fullName evidence="8">Farnesyl-diphosphate synthase</fullName>
        <ecNumber evidence="8">2.5.1.10</ecNumber>
    </submittedName>
</protein>
<evidence type="ECO:0000256" key="7">
    <source>
        <dbReference type="RuleBase" id="RU004466"/>
    </source>
</evidence>
<dbReference type="GO" id="GO:0046872">
    <property type="term" value="F:metal ion binding"/>
    <property type="evidence" value="ECO:0007669"/>
    <property type="project" value="UniProtKB-KW"/>
</dbReference>
<dbReference type="PANTHER" id="PTHR43281">
    <property type="entry name" value="FARNESYL DIPHOSPHATE SYNTHASE"/>
    <property type="match status" value="1"/>
</dbReference>